<feature type="domain" description="FCP1 homology" evidence="2">
    <location>
        <begin position="284"/>
        <end position="445"/>
    </location>
</feature>
<dbReference type="VEuPathDB" id="FungiDB:YALI0_C02849g"/>
<dbReference type="GO" id="GO:0016791">
    <property type="term" value="F:phosphatase activity"/>
    <property type="evidence" value="ECO:0007669"/>
    <property type="project" value="InterPro"/>
</dbReference>
<dbReference type="InterPro" id="IPR036412">
    <property type="entry name" value="HAD-like_sf"/>
</dbReference>
<dbReference type="FunFam" id="3.40.50.1000:FF:000089">
    <property type="entry name" value="NIF domain protein"/>
    <property type="match status" value="1"/>
</dbReference>
<evidence type="ECO:0000313" key="4">
    <source>
        <dbReference type="EMBL" id="RDW26931.1"/>
    </source>
</evidence>
<feature type="compositionally biased region" description="Polar residues" evidence="1">
    <location>
        <begin position="132"/>
        <end position="144"/>
    </location>
</feature>
<dbReference type="AlphaFoldDB" id="A0A1D8N9E7"/>
<gene>
    <name evidence="4" type="ORF">B0I71DRAFT_130082</name>
    <name evidence="3" type="ORF">YALI1_C03914g</name>
</gene>
<dbReference type="eggNOG" id="KOG1605">
    <property type="taxonomic scope" value="Eukaryota"/>
</dbReference>
<organism evidence="3 5">
    <name type="scientific">Yarrowia lipolytica</name>
    <name type="common">Candida lipolytica</name>
    <dbReference type="NCBI Taxonomy" id="4952"/>
    <lineage>
        <taxon>Eukaryota</taxon>
        <taxon>Fungi</taxon>
        <taxon>Dikarya</taxon>
        <taxon>Ascomycota</taxon>
        <taxon>Saccharomycotina</taxon>
        <taxon>Dipodascomycetes</taxon>
        <taxon>Dipodascales</taxon>
        <taxon>Dipodascales incertae sedis</taxon>
        <taxon>Yarrowia</taxon>
    </lineage>
</organism>
<dbReference type="Proteomes" id="UP000182444">
    <property type="component" value="Chromosome 1C"/>
</dbReference>
<dbReference type="SMART" id="SM00577">
    <property type="entry name" value="CPDc"/>
    <property type="match status" value="1"/>
</dbReference>
<feature type="region of interest" description="Disordered" evidence="1">
    <location>
        <begin position="222"/>
        <end position="269"/>
    </location>
</feature>
<dbReference type="KEGG" id="yli:2909077"/>
<dbReference type="InterPro" id="IPR050365">
    <property type="entry name" value="TIM50"/>
</dbReference>
<feature type="region of interest" description="Disordered" evidence="1">
    <location>
        <begin position="15"/>
        <end position="71"/>
    </location>
</feature>
<feature type="compositionally biased region" description="Basic and acidic residues" evidence="1">
    <location>
        <begin position="41"/>
        <end position="53"/>
    </location>
</feature>
<dbReference type="Gene3D" id="3.40.50.1000">
    <property type="entry name" value="HAD superfamily/HAD-like"/>
    <property type="match status" value="1"/>
</dbReference>
<dbReference type="InterPro" id="IPR011948">
    <property type="entry name" value="Dullard_phosphatase"/>
</dbReference>
<evidence type="ECO:0000313" key="6">
    <source>
        <dbReference type="Proteomes" id="UP000256601"/>
    </source>
</evidence>
<accession>A0A1D8N9E7</accession>
<dbReference type="OrthoDB" id="277011at2759"/>
<dbReference type="InterPro" id="IPR023214">
    <property type="entry name" value="HAD_sf"/>
</dbReference>
<dbReference type="OMA" id="MMHENNA"/>
<evidence type="ECO:0000313" key="5">
    <source>
        <dbReference type="Proteomes" id="UP000182444"/>
    </source>
</evidence>
<feature type="compositionally biased region" description="Polar residues" evidence="1">
    <location>
        <begin position="229"/>
        <end position="241"/>
    </location>
</feature>
<sequence length="465" mass="52191">MNSLQFLSEQVDKVISRSSKASQRLGDGGEGVARTHSLVDMSKEDTDELDSRKRPLIQRSQTMDAYTGMGPQDSGYDGLFRRPFEDIESLASTIRRIGSFVVGSGGEQPAEQAGAETGASQTTVSEKPLVTTPGTVTPKNSGTPESAGLHTPFSDGEVSFSESEKKFSMKPSSKRDSSQTTTVPPQTSTIYYIITLSFIWDTLRFLYSPSDFLVRVFRNEPDERPRVSPATTAVSRHTSPRLTPETDTEAAPVRDHQSPTSGAVARRKNRKAKFRYPKSLLHPVRANSKTLILDLDETLIHSQSRGKPSMMGHMVEVRLDKRHATLYYVHKRPFCDDFLKLVCKWYNVVVFTASVQEYADPVIDWLEQEQRFFSKRYYRQHCTKVGNGYVKDLTCVDKDLSKLLIIDNSPISYMMHENNAIAIEGWINDPTDVDLLCLLPVLNALRYCIDVRQAITLRLGDGAFE</sequence>
<dbReference type="RefSeq" id="XP_501375.1">
    <property type="nucleotide sequence ID" value="XM_501375.1"/>
</dbReference>
<feature type="region of interest" description="Disordered" evidence="1">
    <location>
        <begin position="105"/>
        <end position="184"/>
    </location>
</feature>
<reference evidence="3 5" key="1">
    <citation type="journal article" date="2016" name="PLoS ONE">
        <title>Sequence Assembly of Yarrowia lipolytica Strain W29/CLIB89 Shows Transposable Element Diversity.</title>
        <authorList>
            <person name="Magnan C."/>
            <person name="Yu J."/>
            <person name="Chang I."/>
            <person name="Jahn E."/>
            <person name="Kanomata Y."/>
            <person name="Wu J."/>
            <person name="Zeller M."/>
            <person name="Oakes M."/>
            <person name="Baldi P."/>
            <person name="Sandmeyer S."/>
        </authorList>
    </citation>
    <scope>NUCLEOTIDE SEQUENCE [LARGE SCALE GENOMIC DNA]</scope>
    <source>
        <strain evidence="3">CLIB89</strain>
        <strain evidence="5">CLIB89(W29)</strain>
    </source>
</reference>
<dbReference type="Proteomes" id="UP000256601">
    <property type="component" value="Unassembled WGS sequence"/>
</dbReference>
<dbReference type="NCBIfam" id="TIGR02251">
    <property type="entry name" value="HIF-SF_euk"/>
    <property type="match status" value="1"/>
</dbReference>
<evidence type="ECO:0000256" key="1">
    <source>
        <dbReference type="SAM" id="MobiDB-lite"/>
    </source>
</evidence>
<reference evidence="4 6" key="2">
    <citation type="submission" date="2018-07" db="EMBL/GenBank/DDBJ databases">
        <title>Draft Genome Assemblies for Five Robust Yarrowia lipolytica Strains Exhibiting High Lipid Production and Pentose Sugar Utilization and Sugar Alcohol Secretion from Undetoxified Lignocellulosic Biomass Hydrolysates.</title>
        <authorList>
            <consortium name="DOE Joint Genome Institute"/>
            <person name="Walker C."/>
            <person name="Ryu S."/>
            <person name="Na H."/>
            <person name="Zane M."/>
            <person name="LaButti K."/>
            <person name="Lipzen A."/>
            <person name="Haridas S."/>
            <person name="Barry K."/>
            <person name="Grigoriev I.V."/>
            <person name="Quarterman J."/>
            <person name="Slininger P."/>
            <person name="Dien B."/>
            <person name="Trinh C.T."/>
        </authorList>
    </citation>
    <scope>NUCLEOTIDE SEQUENCE [LARGE SCALE GENOMIC DNA]</scope>
    <source>
        <strain evidence="4 6">YB392</strain>
    </source>
</reference>
<evidence type="ECO:0000259" key="2">
    <source>
        <dbReference type="PROSITE" id="PS50969"/>
    </source>
</evidence>
<protein>
    <submittedName>
        <fullName evidence="4">NLI interacting factor-like phosphatase-domain-containing protein</fullName>
    </submittedName>
</protein>
<dbReference type="GeneID" id="2909077"/>
<dbReference type="SUPFAM" id="SSF56784">
    <property type="entry name" value="HAD-like"/>
    <property type="match status" value="1"/>
</dbReference>
<dbReference type="CDD" id="cd07521">
    <property type="entry name" value="HAD_FCP1-like"/>
    <property type="match status" value="1"/>
</dbReference>
<dbReference type="InterPro" id="IPR004274">
    <property type="entry name" value="FCP1_dom"/>
</dbReference>
<dbReference type="VEuPathDB" id="FungiDB:YALI1_C03914g"/>
<evidence type="ECO:0000313" key="3">
    <source>
        <dbReference type="EMBL" id="AOW02257.1"/>
    </source>
</evidence>
<feature type="compositionally biased region" description="Basic and acidic residues" evidence="1">
    <location>
        <begin position="162"/>
        <end position="177"/>
    </location>
</feature>
<name>A0A1D8N9E7_YARLL</name>
<dbReference type="PROSITE" id="PS50969">
    <property type="entry name" value="FCP1"/>
    <property type="match status" value="1"/>
</dbReference>
<proteinExistence type="predicted"/>
<dbReference type="Pfam" id="PF03031">
    <property type="entry name" value="NIF"/>
    <property type="match status" value="1"/>
</dbReference>
<dbReference type="EMBL" id="CP017555">
    <property type="protein sequence ID" value="AOW02257.1"/>
    <property type="molecule type" value="Genomic_DNA"/>
</dbReference>
<dbReference type="EMBL" id="KZ858971">
    <property type="protein sequence ID" value="RDW26931.1"/>
    <property type="molecule type" value="Genomic_DNA"/>
</dbReference>
<dbReference type="PANTHER" id="PTHR12210">
    <property type="entry name" value="DULLARD PROTEIN PHOSPHATASE"/>
    <property type="match status" value="1"/>
</dbReference>